<dbReference type="SMART" id="SM00873">
    <property type="entry name" value="B3_4"/>
    <property type="match status" value="1"/>
</dbReference>
<dbReference type="Pfam" id="PF01588">
    <property type="entry name" value="tRNA_bind"/>
    <property type="match status" value="1"/>
</dbReference>
<keyword evidence="12 15" id="KW-0648">Protein biosynthesis</keyword>
<feature type="binding site" evidence="15">
    <location>
        <position position="469"/>
    </location>
    <ligand>
        <name>Mg(2+)</name>
        <dbReference type="ChEBI" id="CHEBI:18420"/>
        <note>shared with alpha subunit</note>
    </ligand>
</feature>
<keyword evidence="5 16" id="KW-0820">tRNA-binding</keyword>
<evidence type="ECO:0000256" key="9">
    <source>
        <dbReference type="ARBA" id="ARBA00022840"/>
    </source>
</evidence>
<feature type="binding site" evidence="15">
    <location>
        <position position="473"/>
    </location>
    <ligand>
        <name>Mg(2+)</name>
        <dbReference type="ChEBI" id="CHEBI:18420"/>
        <note>shared with alpha subunit</note>
    </ligand>
</feature>
<keyword evidence="8 15" id="KW-0547">Nucleotide-binding</keyword>
<evidence type="ECO:0000256" key="4">
    <source>
        <dbReference type="ARBA" id="ARBA00022490"/>
    </source>
</evidence>
<dbReference type="InterPro" id="IPR020825">
    <property type="entry name" value="Phe-tRNA_synthase-like_B3/B4"/>
</dbReference>
<evidence type="ECO:0000256" key="12">
    <source>
        <dbReference type="ARBA" id="ARBA00022917"/>
    </source>
</evidence>
<dbReference type="FunFam" id="3.50.40.10:FF:000001">
    <property type="entry name" value="Phenylalanine--tRNA ligase beta subunit"/>
    <property type="match status" value="1"/>
</dbReference>
<comment type="subunit">
    <text evidence="3 15">Tetramer of two alpha and two beta subunits.</text>
</comment>
<dbReference type="NCBIfam" id="NF045760">
    <property type="entry name" value="YtpR"/>
    <property type="match status" value="1"/>
</dbReference>
<dbReference type="EC" id="6.1.1.20" evidence="15"/>
<dbReference type="PROSITE" id="PS50886">
    <property type="entry name" value="TRBD"/>
    <property type="match status" value="1"/>
</dbReference>
<evidence type="ECO:0000259" key="19">
    <source>
        <dbReference type="PROSITE" id="PS51483"/>
    </source>
</evidence>
<dbReference type="SUPFAM" id="SSF54991">
    <property type="entry name" value="Anticodon-binding domain of PheRS"/>
    <property type="match status" value="1"/>
</dbReference>
<dbReference type="OrthoDB" id="9805455at2"/>
<dbReference type="CDD" id="cd02796">
    <property type="entry name" value="tRNA_bind_bactPheRS"/>
    <property type="match status" value="1"/>
</dbReference>
<feature type="binding site" evidence="15">
    <location>
        <position position="463"/>
    </location>
    <ligand>
        <name>Mg(2+)</name>
        <dbReference type="ChEBI" id="CHEBI:18420"/>
        <note>shared with alpha subunit</note>
    </ligand>
</feature>
<dbReference type="SUPFAM" id="SSF46955">
    <property type="entry name" value="Putative DNA-binding domain"/>
    <property type="match status" value="1"/>
</dbReference>
<keyword evidence="13 15" id="KW-0030">Aminoacyl-tRNA synthetase</keyword>
<dbReference type="GO" id="GO:0009328">
    <property type="term" value="C:phenylalanine-tRNA ligase complex"/>
    <property type="evidence" value="ECO:0007669"/>
    <property type="project" value="TreeGrafter"/>
</dbReference>
<comment type="cofactor">
    <cofactor evidence="15">
        <name>Mg(2+)</name>
        <dbReference type="ChEBI" id="CHEBI:18420"/>
    </cofactor>
    <text evidence="15">Binds 2 magnesium ions per tetramer.</text>
</comment>
<dbReference type="Pfam" id="PF17759">
    <property type="entry name" value="tRNA_synthFbeta"/>
    <property type="match status" value="1"/>
</dbReference>
<dbReference type="InterPro" id="IPR036690">
    <property type="entry name" value="Fdx_antiC-bd_sf"/>
</dbReference>
<evidence type="ECO:0000256" key="2">
    <source>
        <dbReference type="ARBA" id="ARBA00008653"/>
    </source>
</evidence>
<feature type="domain" description="B5" evidence="19">
    <location>
        <begin position="409"/>
        <end position="485"/>
    </location>
</feature>
<name>A0A1G9Y0W7_9FIRM</name>
<dbReference type="InterPro" id="IPR045864">
    <property type="entry name" value="aa-tRNA-synth_II/BPL/LPL"/>
</dbReference>
<dbReference type="GO" id="GO:0006432">
    <property type="term" value="P:phenylalanyl-tRNA aminoacylation"/>
    <property type="evidence" value="ECO:0007669"/>
    <property type="project" value="UniProtKB-UniRule"/>
</dbReference>
<evidence type="ECO:0000313" key="21">
    <source>
        <dbReference type="Proteomes" id="UP000199309"/>
    </source>
</evidence>
<dbReference type="InterPro" id="IPR009061">
    <property type="entry name" value="DNA-bd_dom_put_sf"/>
</dbReference>
<evidence type="ECO:0000313" key="20">
    <source>
        <dbReference type="EMBL" id="SDN02271.1"/>
    </source>
</evidence>
<dbReference type="InterPro" id="IPR005146">
    <property type="entry name" value="B3/B4_tRNA-bd"/>
</dbReference>
<evidence type="ECO:0000259" key="17">
    <source>
        <dbReference type="PROSITE" id="PS50886"/>
    </source>
</evidence>
<dbReference type="InterPro" id="IPR005147">
    <property type="entry name" value="tRNA_synthase_B5-dom"/>
</dbReference>
<dbReference type="Pfam" id="PF03483">
    <property type="entry name" value="B3_4"/>
    <property type="match status" value="1"/>
</dbReference>
<keyword evidence="11 16" id="KW-0694">RNA-binding</keyword>
<keyword evidence="21" id="KW-1185">Reference proteome</keyword>
<evidence type="ECO:0000256" key="10">
    <source>
        <dbReference type="ARBA" id="ARBA00022842"/>
    </source>
</evidence>
<evidence type="ECO:0000256" key="7">
    <source>
        <dbReference type="ARBA" id="ARBA00022723"/>
    </source>
</evidence>
<dbReference type="InterPro" id="IPR041616">
    <property type="entry name" value="PheRS_beta_core"/>
</dbReference>
<dbReference type="EMBL" id="FNHQ01000020">
    <property type="protein sequence ID" value="SDN02271.1"/>
    <property type="molecule type" value="Genomic_DNA"/>
</dbReference>
<evidence type="ECO:0000256" key="5">
    <source>
        <dbReference type="ARBA" id="ARBA00022555"/>
    </source>
</evidence>
<comment type="catalytic activity">
    <reaction evidence="14 15">
        <text>tRNA(Phe) + L-phenylalanine + ATP = L-phenylalanyl-tRNA(Phe) + AMP + diphosphate + H(+)</text>
        <dbReference type="Rhea" id="RHEA:19413"/>
        <dbReference type="Rhea" id="RHEA-COMP:9668"/>
        <dbReference type="Rhea" id="RHEA-COMP:9699"/>
        <dbReference type="ChEBI" id="CHEBI:15378"/>
        <dbReference type="ChEBI" id="CHEBI:30616"/>
        <dbReference type="ChEBI" id="CHEBI:33019"/>
        <dbReference type="ChEBI" id="CHEBI:58095"/>
        <dbReference type="ChEBI" id="CHEBI:78442"/>
        <dbReference type="ChEBI" id="CHEBI:78531"/>
        <dbReference type="ChEBI" id="CHEBI:456215"/>
        <dbReference type="EC" id="6.1.1.20"/>
    </reaction>
</comment>
<keyword evidence="4 15" id="KW-0963">Cytoplasm</keyword>
<dbReference type="InterPro" id="IPR033714">
    <property type="entry name" value="tRNA_bind_bactPheRS"/>
</dbReference>
<evidence type="ECO:0000256" key="14">
    <source>
        <dbReference type="ARBA" id="ARBA00049255"/>
    </source>
</evidence>
<dbReference type="InterPro" id="IPR012340">
    <property type="entry name" value="NA-bd_OB-fold"/>
</dbReference>
<dbReference type="GO" id="GO:0004826">
    <property type="term" value="F:phenylalanine-tRNA ligase activity"/>
    <property type="evidence" value="ECO:0007669"/>
    <property type="project" value="UniProtKB-UniRule"/>
</dbReference>
<evidence type="ECO:0000256" key="8">
    <source>
        <dbReference type="ARBA" id="ARBA00022741"/>
    </source>
</evidence>
<comment type="subcellular location">
    <subcellularLocation>
        <location evidence="1 15">Cytoplasm</location>
    </subcellularLocation>
</comment>
<dbReference type="GO" id="GO:0005524">
    <property type="term" value="F:ATP binding"/>
    <property type="evidence" value="ECO:0007669"/>
    <property type="project" value="UniProtKB-UniRule"/>
</dbReference>
<dbReference type="PROSITE" id="PS51447">
    <property type="entry name" value="FDX_ACB"/>
    <property type="match status" value="1"/>
</dbReference>
<protein>
    <recommendedName>
        <fullName evidence="15">Phenylalanine--tRNA ligase beta subunit</fullName>
        <ecNumber evidence="15">6.1.1.20</ecNumber>
    </recommendedName>
    <alternativeName>
        <fullName evidence="15">Phenylalanyl-tRNA synthetase beta subunit</fullName>
        <shortName evidence="15">PheRS</shortName>
    </alternativeName>
</protein>
<evidence type="ECO:0000259" key="18">
    <source>
        <dbReference type="PROSITE" id="PS51447"/>
    </source>
</evidence>
<dbReference type="Gene3D" id="3.50.40.10">
    <property type="entry name" value="Phenylalanyl-trna Synthetase, Chain B, domain 3"/>
    <property type="match status" value="1"/>
</dbReference>
<keyword evidence="10 15" id="KW-0460">Magnesium</keyword>
<dbReference type="PANTHER" id="PTHR10947">
    <property type="entry name" value="PHENYLALANYL-TRNA SYNTHETASE BETA CHAIN AND LEUCINE-RICH REPEAT-CONTAINING PROTEIN 47"/>
    <property type="match status" value="1"/>
</dbReference>
<feature type="domain" description="TRNA-binding" evidence="17">
    <location>
        <begin position="41"/>
        <end position="155"/>
    </location>
</feature>
<dbReference type="SUPFAM" id="SSF50249">
    <property type="entry name" value="Nucleic acid-binding proteins"/>
    <property type="match status" value="1"/>
</dbReference>
<evidence type="ECO:0000256" key="13">
    <source>
        <dbReference type="ARBA" id="ARBA00023146"/>
    </source>
</evidence>
<dbReference type="InterPro" id="IPR002547">
    <property type="entry name" value="tRNA-bd_dom"/>
</dbReference>
<reference evidence="20 21" key="1">
    <citation type="submission" date="2016-10" db="EMBL/GenBank/DDBJ databases">
        <authorList>
            <person name="de Groot N.N."/>
        </authorList>
    </citation>
    <scope>NUCLEOTIDE SEQUENCE [LARGE SCALE GENOMIC DNA]</scope>
    <source>
        <strain evidence="20 21">DSM 16981</strain>
    </source>
</reference>
<dbReference type="STRING" id="349095.SAMN05660299_01959"/>
<dbReference type="NCBIfam" id="TIGR00472">
    <property type="entry name" value="pheT_bact"/>
    <property type="match status" value="1"/>
</dbReference>
<dbReference type="AlphaFoldDB" id="A0A1G9Y0W7"/>
<sequence>MKSSLSWMKDYVDVDTTKDPQIFADIMTVAGVPVEQVEYWGTDIKNIYTGKILKITKHPDADHLVICQMDMGDNELTIVTGAPNVREGQVVPVAVHGAILPGGVKIKKSKLRGQVSEGMLCSARELGFDDSLLLPEERNGIWILPDDTPVGVDAIDFLGLKDTVYEYELTPNRADCFSMVGLSREFAVLGHTAARYPEIEVDECEQSISGNVTITNEAPELCNRFASRLLLNVKIEKSPLWMQQRLRKSGVRPINNVVDATNYVMLELGIPMHAYDYDKVSGHHLIPRRARDGEVLKTLDGVERTLTSEMLVIADPDKACGVAGVMGGFETEVTDTTAAVILEAASFKGSSIRKTGRALGLRSEASARFERGIDAEGCIASLDRCAQLLQKMGACDVAQGIIDLYPEPQSVTRISFTVQQINAYLGTDIPGEEMISILKTLEFGIEQENDDSITAIVPSWRGDCTEMADISEEVARIYGYENIQSTRPWSNISEGEEGYHHEVTEKVSEILSACGLNETVTFSFMNHESLKKLLFPAESPLYTAVPILNPITEEFPLMRTTLLPSLMDMLVRNQAVKNNSVAAYEIASVYIPKQLPITELPYEKKQVAGVLYGLRDTGIWPGKIAKYDFYDAKGIVETVLEGLGITADLESAEFAPFHPGKAAKFVKDGKILAQFGELHPAVIDNYDIAGPVYAFEMYLDVITPYIDFIGDYKKVAKFPAISRDLAFLAPVGTANSDIQEILIKDGGEYLESVHLFDMYQGKQVPKNYKSMAYSLTFRSAETTLTDENIQIYIDSMLEDLKNNLNCTLR</sequence>
<evidence type="ECO:0000256" key="11">
    <source>
        <dbReference type="ARBA" id="ARBA00022884"/>
    </source>
</evidence>
<dbReference type="InterPro" id="IPR045060">
    <property type="entry name" value="Phe-tRNA-ligase_IIc_bsu"/>
</dbReference>
<keyword evidence="7 15" id="KW-0479">Metal-binding</keyword>
<dbReference type="SMART" id="SM00896">
    <property type="entry name" value="FDX-ACB"/>
    <property type="match status" value="1"/>
</dbReference>
<dbReference type="SUPFAM" id="SSF56037">
    <property type="entry name" value="PheT/TilS domain"/>
    <property type="match status" value="1"/>
</dbReference>
<dbReference type="RefSeq" id="WP_091651237.1">
    <property type="nucleotide sequence ID" value="NZ_FNHQ01000020.1"/>
</dbReference>
<dbReference type="GO" id="GO:0000287">
    <property type="term" value="F:magnesium ion binding"/>
    <property type="evidence" value="ECO:0007669"/>
    <property type="project" value="UniProtKB-UniRule"/>
</dbReference>
<evidence type="ECO:0000256" key="1">
    <source>
        <dbReference type="ARBA" id="ARBA00004496"/>
    </source>
</evidence>
<dbReference type="Gene3D" id="3.30.930.10">
    <property type="entry name" value="Bira Bifunctional Protein, Domain 2"/>
    <property type="match status" value="1"/>
</dbReference>
<keyword evidence="9 15" id="KW-0067">ATP-binding</keyword>
<dbReference type="GO" id="GO:0016740">
    <property type="term" value="F:transferase activity"/>
    <property type="evidence" value="ECO:0007669"/>
    <property type="project" value="UniProtKB-ARBA"/>
</dbReference>
<dbReference type="InterPro" id="IPR004532">
    <property type="entry name" value="Phe-tRNA-ligase_IIc_bsu_bact"/>
</dbReference>
<organism evidence="20 21">
    <name type="scientific">Megasphaera paucivorans</name>
    <dbReference type="NCBI Taxonomy" id="349095"/>
    <lineage>
        <taxon>Bacteria</taxon>
        <taxon>Bacillati</taxon>
        <taxon>Bacillota</taxon>
        <taxon>Negativicutes</taxon>
        <taxon>Veillonellales</taxon>
        <taxon>Veillonellaceae</taxon>
        <taxon>Megasphaera</taxon>
    </lineage>
</organism>
<dbReference type="Gene3D" id="3.30.56.10">
    <property type="match status" value="2"/>
</dbReference>
<dbReference type="FunFam" id="3.30.70.380:FF:000001">
    <property type="entry name" value="Phenylalanine--tRNA ligase beta subunit"/>
    <property type="match status" value="1"/>
</dbReference>
<dbReference type="InterPro" id="IPR005121">
    <property type="entry name" value="Fdx_antiC-bd"/>
</dbReference>
<dbReference type="Pfam" id="PF03484">
    <property type="entry name" value="B5"/>
    <property type="match status" value="1"/>
</dbReference>
<dbReference type="SMART" id="SM00874">
    <property type="entry name" value="B5"/>
    <property type="match status" value="1"/>
</dbReference>
<dbReference type="CDD" id="cd00769">
    <property type="entry name" value="PheRS_beta_core"/>
    <property type="match status" value="1"/>
</dbReference>
<evidence type="ECO:0000256" key="16">
    <source>
        <dbReference type="PROSITE-ProRule" id="PRU00209"/>
    </source>
</evidence>
<gene>
    <name evidence="15" type="primary">pheT</name>
    <name evidence="20" type="ORF">SAMN05660299_01959</name>
</gene>
<feature type="binding site" evidence="15">
    <location>
        <position position="472"/>
    </location>
    <ligand>
        <name>Mg(2+)</name>
        <dbReference type="ChEBI" id="CHEBI:18420"/>
        <note>shared with alpha subunit</note>
    </ligand>
</feature>
<dbReference type="Pfam" id="PF03147">
    <property type="entry name" value="FDX-ACB"/>
    <property type="match status" value="1"/>
</dbReference>
<dbReference type="GO" id="GO:0140096">
    <property type="term" value="F:catalytic activity, acting on a protein"/>
    <property type="evidence" value="ECO:0007669"/>
    <property type="project" value="UniProtKB-ARBA"/>
</dbReference>
<evidence type="ECO:0000256" key="15">
    <source>
        <dbReference type="HAMAP-Rule" id="MF_00283"/>
    </source>
</evidence>
<dbReference type="PROSITE" id="PS51483">
    <property type="entry name" value="B5"/>
    <property type="match status" value="1"/>
</dbReference>
<feature type="domain" description="FDX-ACB" evidence="18">
    <location>
        <begin position="716"/>
        <end position="809"/>
    </location>
</feature>
<dbReference type="PANTHER" id="PTHR10947:SF0">
    <property type="entry name" value="PHENYLALANINE--TRNA LIGASE BETA SUBUNIT"/>
    <property type="match status" value="1"/>
</dbReference>
<dbReference type="Gene3D" id="3.30.70.380">
    <property type="entry name" value="Ferrodoxin-fold anticodon-binding domain"/>
    <property type="match status" value="1"/>
</dbReference>
<dbReference type="GO" id="GO:0000049">
    <property type="term" value="F:tRNA binding"/>
    <property type="evidence" value="ECO:0007669"/>
    <property type="project" value="UniProtKB-UniRule"/>
</dbReference>
<accession>A0A1G9Y0W7</accession>
<dbReference type="SUPFAM" id="SSF55681">
    <property type="entry name" value="Class II aaRS and biotin synthetases"/>
    <property type="match status" value="1"/>
</dbReference>
<evidence type="ECO:0000256" key="6">
    <source>
        <dbReference type="ARBA" id="ARBA00022598"/>
    </source>
</evidence>
<comment type="similarity">
    <text evidence="2 15">Belongs to the phenylalanyl-tRNA synthetase beta subunit family. Type 1 subfamily.</text>
</comment>
<dbReference type="HAMAP" id="MF_00283">
    <property type="entry name" value="Phe_tRNA_synth_beta1"/>
    <property type="match status" value="1"/>
</dbReference>
<proteinExistence type="inferred from homology"/>
<dbReference type="FunFam" id="2.40.50.140:FF:000045">
    <property type="entry name" value="Phenylalanine--tRNA ligase beta subunit"/>
    <property type="match status" value="1"/>
</dbReference>
<keyword evidence="6 15" id="KW-0436">Ligase</keyword>
<dbReference type="Proteomes" id="UP000199309">
    <property type="component" value="Unassembled WGS sequence"/>
</dbReference>
<dbReference type="Gene3D" id="2.40.50.140">
    <property type="entry name" value="Nucleic acid-binding proteins"/>
    <property type="match status" value="1"/>
</dbReference>
<evidence type="ECO:0000256" key="3">
    <source>
        <dbReference type="ARBA" id="ARBA00011209"/>
    </source>
</evidence>